<keyword evidence="1" id="KW-0175">Coiled coil</keyword>
<comment type="caution">
    <text evidence="2">The sequence shown here is derived from an EMBL/GenBank/DDBJ whole genome shotgun (WGS) entry which is preliminary data.</text>
</comment>
<gene>
    <name evidence="2" type="ORF">JW498_08710</name>
</gene>
<organism evidence="2 3">
    <name type="scientific">Amphritea pacifica</name>
    <dbReference type="NCBI Taxonomy" id="2811233"/>
    <lineage>
        <taxon>Bacteria</taxon>
        <taxon>Pseudomonadati</taxon>
        <taxon>Pseudomonadota</taxon>
        <taxon>Gammaproteobacteria</taxon>
        <taxon>Oceanospirillales</taxon>
        <taxon>Oceanospirillaceae</taxon>
        <taxon>Amphritea</taxon>
    </lineage>
</organism>
<dbReference type="PROSITE" id="PS51257">
    <property type="entry name" value="PROKAR_LIPOPROTEIN"/>
    <property type="match status" value="1"/>
</dbReference>
<keyword evidence="3" id="KW-1185">Reference proteome</keyword>
<name>A0ABS2W6V6_9GAMM</name>
<evidence type="ECO:0008006" key="4">
    <source>
        <dbReference type="Google" id="ProtNLM"/>
    </source>
</evidence>
<dbReference type="Proteomes" id="UP000760472">
    <property type="component" value="Unassembled WGS sequence"/>
</dbReference>
<dbReference type="EMBL" id="JAFFZP010000010">
    <property type="protein sequence ID" value="MBN0987439.1"/>
    <property type="molecule type" value="Genomic_DNA"/>
</dbReference>
<dbReference type="RefSeq" id="WP_205209559.1">
    <property type="nucleotide sequence ID" value="NZ_JAFFZO010000007.1"/>
</dbReference>
<evidence type="ECO:0000313" key="2">
    <source>
        <dbReference type="EMBL" id="MBN0987439.1"/>
    </source>
</evidence>
<feature type="coiled-coil region" evidence="1">
    <location>
        <begin position="119"/>
        <end position="156"/>
    </location>
</feature>
<evidence type="ECO:0000313" key="3">
    <source>
        <dbReference type="Proteomes" id="UP000760472"/>
    </source>
</evidence>
<reference evidence="2 3" key="1">
    <citation type="submission" date="2021-02" db="EMBL/GenBank/DDBJ databases">
        <title>A novel species of genus Amphritea isolated from a fishpond in China.</title>
        <authorList>
            <person name="Lu H."/>
        </authorList>
    </citation>
    <scope>NUCLEOTIDE SEQUENCE [LARGE SCALE GENOMIC DNA]</scope>
    <source>
        <strain evidence="2 3">RP18W</strain>
    </source>
</reference>
<protein>
    <recommendedName>
        <fullName evidence="4">Lipoprotein</fullName>
    </recommendedName>
</protein>
<sequence length="159" mass="18165">MSKTLLVVFTVMMLGGCQIKQFLPTPDNGFTCIAGDMGEWMMLEQQYQQSRPEGKAAMLKEAADKDQVIIQAMLLSQPDNTTAQIKRSIELFEQLDLDKTPQCDAEQYLLVRYQYTQAVMTLQRALNTADLERKALSAERDKLRQQIEALTRIENDLSR</sequence>
<evidence type="ECO:0000256" key="1">
    <source>
        <dbReference type="SAM" id="Coils"/>
    </source>
</evidence>
<accession>A0ABS2W6V6</accession>
<proteinExistence type="predicted"/>